<dbReference type="AlphaFoldDB" id="A0A6A5RJ17"/>
<dbReference type="Proteomes" id="UP000800082">
    <property type="component" value="Unassembled WGS sequence"/>
</dbReference>
<dbReference type="GeneID" id="54354294"/>
<reference evidence="2" key="1">
    <citation type="journal article" date="2020" name="Stud. Mycol.">
        <title>101 Dothideomycetes genomes: a test case for predicting lifestyles and emergence of pathogens.</title>
        <authorList>
            <person name="Haridas S."/>
            <person name="Albert R."/>
            <person name="Binder M."/>
            <person name="Bloem J."/>
            <person name="Labutti K."/>
            <person name="Salamov A."/>
            <person name="Andreopoulos B."/>
            <person name="Baker S."/>
            <person name="Barry K."/>
            <person name="Bills G."/>
            <person name="Bluhm B."/>
            <person name="Cannon C."/>
            <person name="Castanera R."/>
            <person name="Culley D."/>
            <person name="Daum C."/>
            <person name="Ezra D."/>
            <person name="Gonzalez J."/>
            <person name="Henrissat B."/>
            <person name="Kuo A."/>
            <person name="Liang C."/>
            <person name="Lipzen A."/>
            <person name="Lutzoni F."/>
            <person name="Magnuson J."/>
            <person name="Mondo S."/>
            <person name="Nolan M."/>
            <person name="Ohm R."/>
            <person name="Pangilinan J."/>
            <person name="Park H.-J."/>
            <person name="Ramirez L."/>
            <person name="Alfaro M."/>
            <person name="Sun H."/>
            <person name="Tritt A."/>
            <person name="Yoshinaga Y."/>
            <person name="Zwiers L.-H."/>
            <person name="Turgeon B."/>
            <person name="Goodwin S."/>
            <person name="Spatafora J."/>
            <person name="Crous P."/>
            <person name="Grigoriev I."/>
        </authorList>
    </citation>
    <scope>NUCLEOTIDE SEQUENCE</scope>
    <source>
        <strain evidence="2">CBS 183.55</strain>
    </source>
</reference>
<evidence type="ECO:0000313" key="2">
    <source>
        <dbReference type="EMBL" id="KAF1925597.1"/>
    </source>
</evidence>
<name>A0A6A5RJ17_9PLEO</name>
<protein>
    <submittedName>
        <fullName evidence="2">Uncharacterized protein</fullName>
    </submittedName>
</protein>
<accession>A0A6A5RJ17</accession>
<dbReference type="RefSeq" id="XP_033445849.1">
    <property type="nucleotide sequence ID" value="XM_033596627.1"/>
</dbReference>
<keyword evidence="3" id="KW-1185">Reference proteome</keyword>
<evidence type="ECO:0000256" key="1">
    <source>
        <dbReference type="SAM" id="Phobius"/>
    </source>
</evidence>
<keyword evidence="1" id="KW-0472">Membrane</keyword>
<feature type="transmembrane region" description="Helical" evidence="1">
    <location>
        <begin position="12"/>
        <end position="32"/>
    </location>
</feature>
<sequence>VTVVGAVGANSFVLLPAVIFPLSSLTVQHSYLKEFKAKKDCMHFSTLLNS</sequence>
<dbReference type="EMBL" id="ML978983">
    <property type="protein sequence ID" value="KAF1925597.1"/>
    <property type="molecule type" value="Genomic_DNA"/>
</dbReference>
<keyword evidence="1" id="KW-1133">Transmembrane helix</keyword>
<evidence type="ECO:0000313" key="3">
    <source>
        <dbReference type="Proteomes" id="UP000800082"/>
    </source>
</evidence>
<feature type="non-terminal residue" evidence="2">
    <location>
        <position position="1"/>
    </location>
</feature>
<keyword evidence="1" id="KW-0812">Transmembrane</keyword>
<proteinExistence type="predicted"/>
<gene>
    <name evidence="2" type="ORF">M421DRAFT_69643</name>
</gene>
<organism evidence="2 3">
    <name type="scientific">Didymella exigua CBS 183.55</name>
    <dbReference type="NCBI Taxonomy" id="1150837"/>
    <lineage>
        <taxon>Eukaryota</taxon>
        <taxon>Fungi</taxon>
        <taxon>Dikarya</taxon>
        <taxon>Ascomycota</taxon>
        <taxon>Pezizomycotina</taxon>
        <taxon>Dothideomycetes</taxon>
        <taxon>Pleosporomycetidae</taxon>
        <taxon>Pleosporales</taxon>
        <taxon>Pleosporineae</taxon>
        <taxon>Didymellaceae</taxon>
        <taxon>Didymella</taxon>
    </lineage>
</organism>